<dbReference type="Gene3D" id="3.40.30.10">
    <property type="entry name" value="Glutaredoxin"/>
    <property type="match status" value="1"/>
</dbReference>
<dbReference type="STRING" id="43928.SAMN05443636_0173"/>
<keyword evidence="4" id="KW-1185">Reference proteome</keyword>
<keyword evidence="1" id="KW-0676">Redox-active center</keyword>
<dbReference type="InterPro" id="IPR004480">
    <property type="entry name" value="Monothiol_GRX-rel"/>
</dbReference>
<sequence length="137" mass="14667">MTFDPTDQGIDAEEARERVTDAIADNEVVLFMKGSARMPQCGYSKRAIGLISQYRDDVATVDTLKNLEAYREALEAESGWETIPQTFVDGEFVGGSDILAELEERGDLAETLNADADADTAAVDAESTGGAGPEAPF</sequence>
<dbReference type="Pfam" id="PF00462">
    <property type="entry name" value="Glutaredoxin"/>
    <property type="match status" value="1"/>
</dbReference>
<organism evidence="3 4">
    <name type="scientific">Halobaculum gomorrense</name>
    <dbReference type="NCBI Taxonomy" id="43928"/>
    <lineage>
        <taxon>Archaea</taxon>
        <taxon>Methanobacteriati</taxon>
        <taxon>Methanobacteriota</taxon>
        <taxon>Stenosarchaea group</taxon>
        <taxon>Halobacteria</taxon>
        <taxon>Halobacteriales</taxon>
        <taxon>Haloferacaceae</taxon>
        <taxon>Halobaculum</taxon>
    </lineage>
</organism>
<dbReference type="Proteomes" id="UP000184357">
    <property type="component" value="Unassembled WGS sequence"/>
</dbReference>
<evidence type="ECO:0000313" key="3">
    <source>
        <dbReference type="EMBL" id="SHG41561.1"/>
    </source>
</evidence>
<dbReference type="EMBL" id="FQWV01000001">
    <property type="protein sequence ID" value="SHG41561.1"/>
    <property type="molecule type" value="Genomic_DNA"/>
</dbReference>
<evidence type="ECO:0000256" key="1">
    <source>
        <dbReference type="ARBA" id="ARBA00023284"/>
    </source>
</evidence>
<dbReference type="InterPro" id="IPR002109">
    <property type="entry name" value="Glutaredoxin"/>
</dbReference>
<dbReference type="SUPFAM" id="SSF52833">
    <property type="entry name" value="Thioredoxin-like"/>
    <property type="match status" value="1"/>
</dbReference>
<evidence type="ECO:0000259" key="2">
    <source>
        <dbReference type="Pfam" id="PF00462"/>
    </source>
</evidence>
<accession>A0A1M5JM21</accession>
<reference evidence="3 4" key="1">
    <citation type="submission" date="2016-11" db="EMBL/GenBank/DDBJ databases">
        <authorList>
            <person name="Jaros S."/>
            <person name="Januszkiewicz K."/>
            <person name="Wedrychowicz H."/>
        </authorList>
    </citation>
    <scope>NUCLEOTIDE SEQUENCE [LARGE SCALE GENOMIC DNA]</scope>
    <source>
        <strain evidence="3 4">DSM 9297</strain>
    </source>
</reference>
<feature type="domain" description="Glutaredoxin" evidence="2">
    <location>
        <begin position="28"/>
        <end position="93"/>
    </location>
</feature>
<name>A0A1M5JM21_9EURY</name>
<dbReference type="AlphaFoldDB" id="A0A1M5JM21"/>
<evidence type="ECO:0000313" key="4">
    <source>
        <dbReference type="Proteomes" id="UP000184357"/>
    </source>
</evidence>
<gene>
    <name evidence="3" type="ORF">SAMN05443636_0173</name>
</gene>
<protein>
    <submittedName>
        <fullName evidence="3">Monothiol glutaredoxin</fullName>
    </submittedName>
</protein>
<dbReference type="PANTHER" id="PTHR10293">
    <property type="entry name" value="GLUTAREDOXIN FAMILY MEMBER"/>
    <property type="match status" value="1"/>
</dbReference>
<dbReference type="InterPro" id="IPR036249">
    <property type="entry name" value="Thioredoxin-like_sf"/>
</dbReference>
<dbReference type="PROSITE" id="PS51354">
    <property type="entry name" value="GLUTAREDOXIN_2"/>
    <property type="match status" value="1"/>
</dbReference>
<dbReference type="PANTHER" id="PTHR10293:SF16">
    <property type="entry name" value="GLUTAREDOXIN-RELATED PROTEIN 5, MITOCHONDRIAL"/>
    <property type="match status" value="1"/>
</dbReference>
<proteinExistence type="predicted"/>